<reference evidence="1 2" key="1">
    <citation type="journal article" date="2008" name="Nature">
        <title>The Trichoplax genome and the nature of placozoans.</title>
        <authorList>
            <person name="Srivastava M."/>
            <person name="Begovic E."/>
            <person name="Chapman J."/>
            <person name="Putnam N.H."/>
            <person name="Hellsten U."/>
            <person name="Kawashima T."/>
            <person name="Kuo A."/>
            <person name="Mitros T."/>
            <person name="Salamov A."/>
            <person name="Carpenter M.L."/>
            <person name="Signorovitch A.Y."/>
            <person name="Moreno M.A."/>
            <person name="Kamm K."/>
            <person name="Grimwood J."/>
            <person name="Schmutz J."/>
            <person name="Shapiro H."/>
            <person name="Grigoriev I.V."/>
            <person name="Buss L.W."/>
            <person name="Schierwater B."/>
            <person name="Dellaporta S.L."/>
            <person name="Rokhsar D.S."/>
        </authorList>
    </citation>
    <scope>NUCLEOTIDE SEQUENCE [LARGE SCALE GENOMIC DNA]</scope>
    <source>
        <strain evidence="1 2">Grell-BS-1999</strain>
    </source>
</reference>
<dbReference type="KEGG" id="tad:TRIADDRAFT_59896"/>
<organism evidence="1 2">
    <name type="scientific">Trichoplax adhaerens</name>
    <name type="common">Trichoplax reptans</name>
    <dbReference type="NCBI Taxonomy" id="10228"/>
    <lineage>
        <taxon>Eukaryota</taxon>
        <taxon>Metazoa</taxon>
        <taxon>Placozoa</taxon>
        <taxon>Uniplacotomia</taxon>
        <taxon>Trichoplacea</taxon>
        <taxon>Trichoplacidae</taxon>
        <taxon>Trichoplax</taxon>
    </lineage>
</organism>
<dbReference type="InParanoid" id="B3S6R2"/>
<dbReference type="Pfam" id="PF15479">
    <property type="entry name" value="DUF4639"/>
    <property type="match status" value="1"/>
</dbReference>
<dbReference type="InterPro" id="IPR028042">
    <property type="entry name" value="DUF4639"/>
</dbReference>
<sequence length="458" mass="51142">MSKRSDKQSKTPTVAQSAAQPANDIIHGRFTEVDWNNLIELESGTEFALDIVDEIIDGALSIIYENYLQKQVVPYVMDNVKAEIMDVVQCQFLARDDGEDRPEFDRSWLEDEEPLASTVDSWAQGSVPSKQPIIESPIPTEVGTSATEVTDTESIEVLSTVTPHEEVESVVVKEDIEVKKIKVKPEKPKEKKKLKVRRYRGKVPTWKTIEPKPGVDLLEGDDDSDINTKRSGTFEPRPAILKVQQGRPPGMKDVTYDEKGNVIHVVKLTVDTLPTHRIGPKYKIIDPSHEIEAAARMKALRMGKVGNVRKEAHQIKQLARTGAVTSKLAVDSIVHARVAKEKALELEKDRERTSSPIDPDKLALQSSEKMQNITALPLSLVDTMELSPGVVIKDGDRIKRGLRQTHRKTNMSATSQHSIKNKVDFKNDYIIRTTPVIKPLSSTPPLTPINATSTYQDN</sequence>
<dbReference type="CTD" id="6757025"/>
<keyword evidence="2" id="KW-1185">Reference proteome</keyword>
<proteinExistence type="predicted"/>
<dbReference type="STRING" id="10228.B3S6R2"/>
<evidence type="ECO:0000313" key="2">
    <source>
        <dbReference type="Proteomes" id="UP000009022"/>
    </source>
</evidence>
<dbReference type="OMA" id="ARQCVPY"/>
<dbReference type="AlphaFoldDB" id="B3S6R2"/>
<dbReference type="eggNOG" id="KOG1208">
    <property type="taxonomic scope" value="Eukaryota"/>
</dbReference>
<dbReference type="PhylomeDB" id="B3S6R2"/>
<gene>
    <name evidence="1" type="ORF">TRIADDRAFT_59896</name>
</gene>
<name>B3S6R2_TRIAD</name>
<dbReference type="GeneID" id="6757025"/>
<dbReference type="PANTHER" id="PTHR34438:SF1">
    <property type="entry name" value="CHROMOSOME 2 OPEN READING FRAME 81"/>
    <property type="match status" value="1"/>
</dbReference>
<dbReference type="OrthoDB" id="193650at2759"/>
<dbReference type="PANTHER" id="PTHR34438">
    <property type="entry name" value="SI:DKEY-97L20.6"/>
    <property type="match status" value="1"/>
</dbReference>
<dbReference type="HOGENOM" id="CLU_610140_0_0_1"/>
<protein>
    <submittedName>
        <fullName evidence="1">Uncharacterized protein</fullName>
    </submittedName>
</protein>
<evidence type="ECO:0000313" key="1">
    <source>
        <dbReference type="EMBL" id="EDV21664.1"/>
    </source>
</evidence>
<dbReference type="RefSeq" id="XP_002115812.1">
    <property type="nucleotide sequence ID" value="XM_002115776.1"/>
</dbReference>
<accession>B3S6R2</accession>
<dbReference type="EMBL" id="DS985252">
    <property type="protein sequence ID" value="EDV21664.1"/>
    <property type="molecule type" value="Genomic_DNA"/>
</dbReference>
<dbReference type="Proteomes" id="UP000009022">
    <property type="component" value="Unassembled WGS sequence"/>
</dbReference>